<accession>A0A0B3BRT7</accession>
<keyword evidence="4" id="KW-1185">Reference proteome</keyword>
<evidence type="ECO:0000313" key="4">
    <source>
        <dbReference type="Proteomes" id="UP000030980"/>
    </source>
</evidence>
<proteinExistence type="predicted"/>
<organism evidence="2 4">
    <name type="scientific">Pseudomonas flexibilis</name>
    <dbReference type="NCBI Taxonomy" id="706570"/>
    <lineage>
        <taxon>Bacteria</taxon>
        <taxon>Pseudomonadati</taxon>
        <taxon>Pseudomonadota</taxon>
        <taxon>Gammaproteobacteria</taxon>
        <taxon>Pseudomonadales</taxon>
        <taxon>Pseudomonadaceae</taxon>
        <taxon>Pseudomonas</taxon>
    </lineage>
</organism>
<keyword evidence="1" id="KW-0812">Transmembrane</keyword>
<evidence type="ECO:0000313" key="5">
    <source>
        <dbReference type="Proteomes" id="UP000186079"/>
    </source>
</evidence>
<evidence type="ECO:0000256" key="1">
    <source>
        <dbReference type="SAM" id="Phobius"/>
    </source>
</evidence>
<evidence type="ECO:0000313" key="2">
    <source>
        <dbReference type="EMBL" id="KHO65320.1"/>
    </source>
</evidence>
<gene>
    <name evidence="2" type="ORF">PT85_04315</name>
    <name evidence="3" type="ORF">SAMN05421672_101297</name>
</gene>
<dbReference type="Proteomes" id="UP000186079">
    <property type="component" value="Unassembled WGS sequence"/>
</dbReference>
<reference evidence="2 4" key="1">
    <citation type="submission" date="2014-11" db="EMBL/GenBank/DDBJ databases">
        <title>Genome sequence of Pseudomonas tuomuerensis JCM 14085.</title>
        <authorList>
            <person name="Shin S.-K."/>
            <person name="Yi H."/>
        </authorList>
    </citation>
    <scope>NUCLEOTIDE SEQUENCE [LARGE SCALE GENOMIC DNA]</scope>
    <source>
        <strain evidence="2 4">JCM 14085</strain>
    </source>
</reference>
<dbReference type="Proteomes" id="UP000030980">
    <property type="component" value="Unassembled WGS sequence"/>
</dbReference>
<sequence length="89" mass="9860">MSLQALWSVPLTYPAQILNALALLMALAGSWLLLATQRRRSQFKLRLVQGNFQEALMLAARHRVDGFFTRFGALSLALAVTLSWVSTGL</sequence>
<dbReference type="PATRIC" id="fig|706570.3.peg.416"/>
<protein>
    <submittedName>
        <fullName evidence="2">Uncharacterized protein</fullName>
    </submittedName>
</protein>
<keyword evidence="1" id="KW-1133">Transmembrane helix</keyword>
<dbReference type="RefSeq" id="WP_039559663.1">
    <property type="nucleotide sequence ID" value="NZ_FMUP01000001.1"/>
</dbReference>
<feature type="transmembrane region" description="Helical" evidence="1">
    <location>
        <begin position="17"/>
        <end position="36"/>
    </location>
</feature>
<dbReference type="OrthoDB" id="7030838at2"/>
<accession>A0A0B2DDK1</accession>
<reference evidence="3 5" key="2">
    <citation type="submission" date="2017-01" db="EMBL/GenBank/DDBJ databases">
        <authorList>
            <person name="Mah S.A."/>
            <person name="Swanson W.J."/>
            <person name="Moy G.W."/>
            <person name="Vacquier V.D."/>
        </authorList>
    </citation>
    <scope>NUCLEOTIDE SEQUENCE [LARGE SCALE GENOMIC DNA]</scope>
    <source>
        <strain evidence="3 5">ATCC 29606</strain>
    </source>
</reference>
<dbReference type="AlphaFoldDB" id="A0A0B3BRT7"/>
<keyword evidence="1" id="KW-0472">Membrane</keyword>
<evidence type="ECO:0000313" key="3">
    <source>
        <dbReference type="EMBL" id="SIP91812.1"/>
    </source>
</evidence>
<feature type="transmembrane region" description="Helical" evidence="1">
    <location>
        <begin position="67"/>
        <end position="86"/>
    </location>
</feature>
<dbReference type="EMBL" id="FTMC01000001">
    <property type="protein sequence ID" value="SIP91812.1"/>
    <property type="molecule type" value="Genomic_DNA"/>
</dbReference>
<dbReference type="EMBL" id="JTAK01000002">
    <property type="protein sequence ID" value="KHO65320.1"/>
    <property type="molecule type" value="Genomic_DNA"/>
</dbReference>
<name>A0A0B3BRT7_9PSED</name>